<name>A0A256G3U2_9HYPH</name>
<dbReference type="Proteomes" id="UP000216188">
    <property type="component" value="Unassembled WGS sequence"/>
</dbReference>
<gene>
    <name evidence="1" type="ORF">CEV34_4994</name>
</gene>
<evidence type="ECO:0000313" key="2">
    <source>
        <dbReference type="Proteomes" id="UP000216188"/>
    </source>
</evidence>
<organism evidence="1 2">
    <name type="scientific">Brucella pseudogrignonensis</name>
    <dbReference type="NCBI Taxonomy" id="419475"/>
    <lineage>
        <taxon>Bacteria</taxon>
        <taxon>Pseudomonadati</taxon>
        <taxon>Pseudomonadota</taxon>
        <taxon>Alphaproteobacteria</taxon>
        <taxon>Hyphomicrobiales</taxon>
        <taxon>Brucellaceae</taxon>
        <taxon>Brucella/Ochrobactrum group</taxon>
        <taxon>Brucella</taxon>
    </lineage>
</organism>
<protein>
    <submittedName>
        <fullName evidence="1">Uncharacterized protein</fullName>
    </submittedName>
</protein>
<accession>A0A256G3U2</accession>
<reference evidence="1 2" key="1">
    <citation type="submission" date="2017-07" db="EMBL/GenBank/DDBJ databases">
        <title>Phylogenetic study on the rhizospheric bacterium Ochrobactrum sp. A44.</title>
        <authorList>
            <person name="Krzyzanowska D.M."/>
            <person name="Ossowicki A."/>
            <person name="Rajewska M."/>
            <person name="Maciag T."/>
            <person name="Kaczynski Z."/>
            <person name="Czerwicka M."/>
            <person name="Jafra S."/>
        </authorList>
    </citation>
    <scope>NUCLEOTIDE SEQUENCE [LARGE SCALE GENOMIC DNA]</scope>
    <source>
        <strain evidence="1 2">CCUG 30717</strain>
    </source>
</reference>
<dbReference type="EMBL" id="NNRM01000048">
    <property type="protein sequence ID" value="OYR21321.1"/>
    <property type="molecule type" value="Genomic_DNA"/>
</dbReference>
<keyword evidence="2" id="KW-1185">Reference proteome</keyword>
<evidence type="ECO:0000313" key="1">
    <source>
        <dbReference type="EMBL" id="OYR21321.1"/>
    </source>
</evidence>
<sequence length="76" mass="8384">MPPRNAVASCPSVSSLRDSHSYKAILTPSARGFPRLSRVALPVCGSLYLRDFGRFPLRWPTCVSSLPQTNSDRTFS</sequence>
<comment type="caution">
    <text evidence="1">The sequence shown here is derived from an EMBL/GenBank/DDBJ whole genome shotgun (WGS) entry which is preliminary data.</text>
</comment>
<dbReference type="AlphaFoldDB" id="A0A256G3U2"/>
<proteinExistence type="predicted"/>